<protein>
    <recommendedName>
        <fullName evidence="2">CobN/magnesium chelatase domain-containing protein</fullName>
    </recommendedName>
</protein>
<feature type="non-terminal residue" evidence="3">
    <location>
        <position position="297"/>
    </location>
</feature>
<proteinExistence type="predicted"/>
<feature type="coiled-coil region" evidence="1">
    <location>
        <begin position="199"/>
        <end position="256"/>
    </location>
</feature>
<evidence type="ECO:0000259" key="2">
    <source>
        <dbReference type="Pfam" id="PF02514"/>
    </source>
</evidence>
<reference evidence="3" key="1">
    <citation type="journal article" date="2014" name="Front. Microbiol.">
        <title>High frequency of phylogenetically diverse reductive dehalogenase-homologous genes in deep subseafloor sedimentary metagenomes.</title>
        <authorList>
            <person name="Kawai M."/>
            <person name="Futagami T."/>
            <person name="Toyoda A."/>
            <person name="Takaki Y."/>
            <person name="Nishi S."/>
            <person name="Hori S."/>
            <person name="Arai W."/>
            <person name="Tsubouchi T."/>
            <person name="Morono Y."/>
            <person name="Uchiyama I."/>
            <person name="Ito T."/>
            <person name="Fujiyama A."/>
            <person name="Inagaki F."/>
            <person name="Takami H."/>
        </authorList>
    </citation>
    <scope>NUCLEOTIDE SEQUENCE</scope>
    <source>
        <strain evidence="3">Expedition CK06-06</strain>
    </source>
</reference>
<evidence type="ECO:0000313" key="3">
    <source>
        <dbReference type="EMBL" id="GAH61302.1"/>
    </source>
</evidence>
<accession>X1GVV2</accession>
<organism evidence="3">
    <name type="scientific">marine sediment metagenome</name>
    <dbReference type="NCBI Taxonomy" id="412755"/>
    <lineage>
        <taxon>unclassified sequences</taxon>
        <taxon>metagenomes</taxon>
        <taxon>ecological metagenomes</taxon>
    </lineage>
</organism>
<dbReference type="EMBL" id="BARU01017602">
    <property type="protein sequence ID" value="GAH61302.1"/>
    <property type="molecule type" value="Genomic_DNA"/>
</dbReference>
<sequence>GYTLESLPEDKNLAEIFIKNGSVNSPKYTSVDNFNGKLLSKGKYLGYFNSLPTNLQQEIIEFWGEPIGKIMVENSSIKLPIIQLKNIYICLQPSRSTVSGDPNEYHNKNLPPHHQYLAFYRYIEDIIKADAIIHIGTHGTEEFLPGKECAGNCNDYNLNLLGSLPNIYYYHITNTSESAIAKRRANAVIINHAGPSFKNSDLYEDLERLESLIVEYQNQFSLGSSSSVESVKSERIQDLEKEIDEIAKDLNLEYRSISELEDLLYRYKISIIPMGLHVLGKNYNLEEKFDLILMILI</sequence>
<feature type="domain" description="CobN/magnesium chelatase" evidence="2">
    <location>
        <begin position="1"/>
        <end position="296"/>
    </location>
</feature>
<evidence type="ECO:0000256" key="1">
    <source>
        <dbReference type="SAM" id="Coils"/>
    </source>
</evidence>
<gene>
    <name evidence="3" type="ORF">S03H2_29183</name>
</gene>
<name>X1GVV2_9ZZZZ</name>
<dbReference type="AlphaFoldDB" id="X1GVV2"/>
<dbReference type="PANTHER" id="PTHR44119">
    <property type="entry name" value="MAGNESIUM-CHELATASE SUBUNIT CHLH, CHLOROPLASTIC"/>
    <property type="match status" value="1"/>
</dbReference>
<dbReference type="PANTHER" id="PTHR44119:SF1">
    <property type="entry name" value="MAGNESIUM-CHELATASE SUBUNIT CHLH, CHLOROPLASTIC"/>
    <property type="match status" value="1"/>
</dbReference>
<dbReference type="InterPro" id="IPR003672">
    <property type="entry name" value="CobN/Mg_chltase"/>
</dbReference>
<keyword evidence="1" id="KW-0175">Coiled coil</keyword>
<feature type="non-terminal residue" evidence="3">
    <location>
        <position position="1"/>
    </location>
</feature>
<comment type="caution">
    <text evidence="3">The sequence shown here is derived from an EMBL/GenBank/DDBJ whole genome shotgun (WGS) entry which is preliminary data.</text>
</comment>
<dbReference type="Pfam" id="PF02514">
    <property type="entry name" value="CobN-Mg_chel"/>
    <property type="match status" value="1"/>
</dbReference>